<accession>A0ABV0BWZ7</accession>
<evidence type="ECO:0000313" key="6">
    <source>
        <dbReference type="Proteomes" id="UP001409291"/>
    </source>
</evidence>
<protein>
    <submittedName>
        <fullName evidence="5">Sulfatase</fullName>
    </submittedName>
</protein>
<dbReference type="InterPro" id="IPR017850">
    <property type="entry name" value="Alkaline_phosphatase_core_sf"/>
</dbReference>
<evidence type="ECO:0000256" key="3">
    <source>
        <dbReference type="SAM" id="SignalP"/>
    </source>
</evidence>
<evidence type="ECO:0000259" key="4">
    <source>
        <dbReference type="Pfam" id="PF16347"/>
    </source>
</evidence>
<dbReference type="InterPro" id="IPR032506">
    <property type="entry name" value="SGSH_C"/>
</dbReference>
<dbReference type="PROSITE" id="PS00523">
    <property type="entry name" value="SULFATASE_1"/>
    <property type="match status" value="1"/>
</dbReference>
<sequence>MSQPTFYKLFALFIPIWFSYASPAQDVKHKKPNIIFILSDDHTNKAIGVYGNKLAKTPNIDRIANEGALFNNFFVTNSICGPSRAALLTGKYSHVNGFISNDKKFNINQFIFSRSLAESGYQTAWIGKWHLETLPQDAFSYWTILPDQGHYFNPDFITQANDTVNHKGYVTDIITDLSKDWIEKRDKDKPFFLVIGEKATHREWLPALEDLGAYDDVTFPVPSTFYDTYENRKAAAHQDMSISGTMKLGFDLKVNVDYETDWIYSRLDSNQRNAYRAYYGDRISKEFNDRKLTGKKLAEWKFQRYMRDYFSTAKALDRNIGKILNFLDDNGLAENTIVIYGSDQGFYLGEHGWFDKRFIYEESLRTPFMIRYPRVIKAGTVIEQPVLNIDWAPTLLAMADAPASKEIQGKSFFDLLKNDEVSWRDRIYYHYYEYPQPHRVMPHFGIRTAKFKLIRFYGEQDFWEFYDLEKDPQELNNIYSEFENSELLIALKKDLAISIKEYKDDLAAEIMSK</sequence>
<dbReference type="EMBL" id="JBDJNQ010000006">
    <property type="protein sequence ID" value="MEN5378513.1"/>
    <property type="molecule type" value="Genomic_DNA"/>
</dbReference>
<dbReference type="Proteomes" id="UP001409291">
    <property type="component" value="Unassembled WGS sequence"/>
</dbReference>
<feature type="chain" id="PRO_5046749275" evidence="3">
    <location>
        <begin position="25"/>
        <end position="513"/>
    </location>
</feature>
<dbReference type="SUPFAM" id="SSF53649">
    <property type="entry name" value="Alkaline phosphatase-like"/>
    <property type="match status" value="1"/>
</dbReference>
<gene>
    <name evidence="5" type="ORF">ABE541_14715</name>
</gene>
<dbReference type="InterPro" id="IPR024607">
    <property type="entry name" value="Sulfatase_CS"/>
</dbReference>
<proteinExistence type="inferred from homology"/>
<dbReference type="CDD" id="cd16031">
    <property type="entry name" value="G6S_like"/>
    <property type="match status" value="1"/>
</dbReference>
<dbReference type="PROSITE" id="PS00149">
    <property type="entry name" value="SULFATASE_2"/>
    <property type="match status" value="1"/>
</dbReference>
<feature type="signal peptide" evidence="3">
    <location>
        <begin position="1"/>
        <end position="24"/>
    </location>
</feature>
<dbReference type="PANTHER" id="PTHR43108:SF6">
    <property type="entry name" value="N-SULPHOGLUCOSAMINE SULPHOHYDROLASE"/>
    <property type="match status" value="1"/>
</dbReference>
<organism evidence="5 6">
    <name type="scientific">Sphingobacterium kitahiroshimense</name>
    <dbReference type="NCBI Taxonomy" id="470446"/>
    <lineage>
        <taxon>Bacteria</taxon>
        <taxon>Pseudomonadati</taxon>
        <taxon>Bacteroidota</taxon>
        <taxon>Sphingobacteriia</taxon>
        <taxon>Sphingobacteriales</taxon>
        <taxon>Sphingobacteriaceae</taxon>
        <taxon>Sphingobacterium</taxon>
    </lineage>
</organism>
<feature type="domain" description="N-sulphoglucosamine sulphohydrolase C-terminal" evidence="4">
    <location>
        <begin position="349"/>
        <end position="496"/>
    </location>
</feature>
<dbReference type="PANTHER" id="PTHR43108">
    <property type="entry name" value="N-ACETYLGLUCOSAMINE-6-SULFATASE FAMILY MEMBER"/>
    <property type="match status" value="1"/>
</dbReference>
<comment type="caution">
    <text evidence="5">The sequence shown here is derived from an EMBL/GenBank/DDBJ whole genome shotgun (WGS) entry which is preliminary data.</text>
</comment>
<keyword evidence="6" id="KW-1185">Reference proteome</keyword>
<keyword evidence="2" id="KW-0378">Hydrolase</keyword>
<keyword evidence="3" id="KW-0732">Signal</keyword>
<evidence type="ECO:0000256" key="2">
    <source>
        <dbReference type="ARBA" id="ARBA00022801"/>
    </source>
</evidence>
<evidence type="ECO:0000313" key="5">
    <source>
        <dbReference type="EMBL" id="MEN5378513.1"/>
    </source>
</evidence>
<dbReference type="RefSeq" id="WP_346581579.1">
    <property type="nucleotide sequence ID" value="NZ_JBDJLH010000012.1"/>
</dbReference>
<dbReference type="Gene3D" id="3.40.720.10">
    <property type="entry name" value="Alkaline Phosphatase, subunit A"/>
    <property type="match status" value="1"/>
</dbReference>
<reference evidence="5 6" key="1">
    <citation type="submission" date="2024-04" db="EMBL/GenBank/DDBJ databases">
        <title>WGS of bacteria from Torrens River.</title>
        <authorList>
            <person name="Wyrsch E.R."/>
            <person name="Drigo B."/>
        </authorList>
    </citation>
    <scope>NUCLEOTIDE SEQUENCE [LARGE SCALE GENOMIC DNA]</scope>
    <source>
        <strain evidence="5 6">TWI391</strain>
    </source>
</reference>
<comment type="similarity">
    <text evidence="1">Belongs to the sulfatase family.</text>
</comment>
<dbReference type="Pfam" id="PF16347">
    <property type="entry name" value="SGSH_C"/>
    <property type="match status" value="1"/>
</dbReference>
<evidence type="ECO:0000256" key="1">
    <source>
        <dbReference type="ARBA" id="ARBA00008779"/>
    </source>
</evidence>
<name>A0ABV0BWZ7_9SPHI</name>